<organism evidence="2">
    <name type="scientific">freshwater metagenome</name>
    <dbReference type="NCBI Taxonomy" id="449393"/>
    <lineage>
        <taxon>unclassified sequences</taxon>
        <taxon>metagenomes</taxon>
        <taxon>ecological metagenomes</taxon>
    </lineage>
</organism>
<dbReference type="PANTHER" id="PTHR48098:SF6">
    <property type="entry name" value="FERRI-BACILLIBACTIN ESTERASE BESA"/>
    <property type="match status" value="1"/>
</dbReference>
<keyword evidence="1" id="KW-1133">Transmembrane helix</keyword>
<accession>A0A6J6NNN3</accession>
<keyword evidence="1" id="KW-0812">Transmembrane</keyword>
<evidence type="ECO:0000256" key="1">
    <source>
        <dbReference type="SAM" id="Phobius"/>
    </source>
</evidence>
<dbReference type="InterPro" id="IPR000801">
    <property type="entry name" value="Esterase-like"/>
</dbReference>
<gene>
    <name evidence="2" type="ORF">UFOPK2370_00657</name>
</gene>
<dbReference type="Pfam" id="PF00756">
    <property type="entry name" value="Esterase"/>
    <property type="match status" value="1"/>
</dbReference>
<feature type="transmembrane region" description="Helical" evidence="1">
    <location>
        <begin position="77"/>
        <end position="98"/>
    </location>
</feature>
<dbReference type="InterPro" id="IPR029058">
    <property type="entry name" value="AB_hydrolase_fold"/>
</dbReference>
<dbReference type="EMBL" id="CAEZXK010000013">
    <property type="protein sequence ID" value="CAB4686295.1"/>
    <property type="molecule type" value="Genomic_DNA"/>
</dbReference>
<sequence>MKNQRAIAVFYFILAGLGLATAWYFNTAAILGQENLLTAWFTTNADLVLAFDLFIVAFAVAPFVLIEGKRLKMKNRWLYIALSAVTAVAFTFPLFLAMRALKMHKNELAGGRIETHTIHKHRVDVWVPADLNPETPVLVMHDGKNLFMPEHSTFGATWGLLDALKPDSRGNRRIRGERTPLIIGVWQIDDSTRLNELGPQQLVDKHPEILDMLPPAMQPTSRVMMSDAYHALIVEEILPFLAKRHSLKLDASRTAIAGSSMGGLASLYGLAKYPDVYGTALAYSTHWPFGMQLAVEGLAEMLPTPGKNRIWTDCGTIELDALYPPLHEKFVALMRAKGYKADEQFIGAIYPNTGHSETWWAGRVEHPINWWLNPNEPKSNLTDREWVGLPQ</sequence>
<keyword evidence="1" id="KW-0472">Membrane</keyword>
<dbReference type="PANTHER" id="PTHR48098">
    <property type="entry name" value="ENTEROCHELIN ESTERASE-RELATED"/>
    <property type="match status" value="1"/>
</dbReference>
<name>A0A6J6NNN3_9ZZZZ</name>
<dbReference type="SUPFAM" id="SSF53474">
    <property type="entry name" value="alpha/beta-Hydrolases"/>
    <property type="match status" value="1"/>
</dbReference>
<feature type="transmembrane region" description="Helical" evidence="1">
    <location>
        <begin position="45"/>
        <end position="65"/>
    </location>
</feature>
<proteinExistence type="predicted"/>
<dbReference type="InterPro" id="IPR021362">
    <property type="entry name" value="DUF2834"/>
</dbReference>
<evidence type="ECO:0000313" key="2">
    <source>
        <dbReference type="EMBL" id="CAB4686295.1"/>
    </source>
</evidence>
<dbReference type="AlphaFoldDB" id="A0A6J6NNN3"/>
<dbReference type="InterPro" id="IPR050583">
    <property type="entry name" value="Mycobacterial_A85_antigen"/>
</dbReference>
<dbReference type="Pfam" id="PF11196">
    <property type="entry name" value="DUF2834"/>
    <property type="match status" value="1"/>
</dbReference>
<feature type="transmembrane region" description="Helical" evidence="1">
    <location>
        <begin position="7"/>
        <end position="25"/>
    </location>
</feature>
<reference evidence="2" key="1">
    <citation type="submission" date="2020-05" db="EMBL/GenBank/DDBJ databases">
        <authorList>
            <person name="Chiriac C."/>
            <person name="Salcher M."/>
            <person name="Ghai R."/>
            <person name="Kavagutti S V."/>
        </authorList>
    </citation>
    <scope>NUCLEOTIDE SEQUENCE</scope>
</reference>
<protein>
    <submittedName>
        <fullName evidence="2">Unannotated protein</fullName>
    </submittedName>
</protein>
<dbReference type="Gene3D" id="3.40.50.1820">
    <property type="entry name" value="alpha/beta hydrolase"/>
    <property type="match status" value="1"/>
</dbReference>